<dbReference type="GO" id="GO:0003723">
    <property type="term" value="F:RNA binding"/>
    <property type="evidence" value="ECO:0007669"/>
    <property type="project" value="UniProtKB-KW"/>
</dbReference>
<organism evidence="6">
    <name type="scientific">Dissoconium aciculare CBS 342.82</name>
    <dbReference type="NCBI Taxonomy" id="1314786"/>
    <lineage>
        <taxon>Eukaryota</taxon>
        <taxon>Fungi</taxon>
        <taxon>Dikarya</taxon>
        <taxon>Ascomycota</taxon>
        <taxon>Pezizomycotina</taxon>
        <taxon>Dothideomycetes</taxon>
        <taxon>Dothideomycetidae</taxon>
        <taxon>Mycosphaerellales</taxon>
        <taxon>Dissoconiaceae</taxon>
        <taxon>Dissoconium</taxon>
    </lineage>
</organism>
<protein>
    <recommendedName>
        <fullName evidence="4">RNase III domain-containing protein</fullName>
    </recommendedName>
</protein>
<dbReference type="PANTHER" id="PTHR11207">
    <property type="entry name" value="RIBONUCLEASE III"/>
    <property type="match status" value="1"/>
</dbReference>
<keyword evidence="5" id="KW-1185">Reference proteome</keyword>
<evidence type="ECO:0000256" key="2">
    <source>
        <dbReference type="SAM" id="Coils"/>
    </source>
</evidence>
<dbReference type="Proteomes" id="UP000504637">
    <property type="component" value="Unplaced"/>
</dbReference>
<dbReference type="GO" id="GO:0005654">
    <property type="term" value="C:nucleoplasm"/>
    <property type="evidence" value="ECO:0007669"/>
    <property type="project" value="TreeGrafter"/>
</dbReference>
<dbReference type="GO" id="GO:0006369">
    <property type="term" value="P:termination of RNA polymerase II transcription"/>
    <property type="evidence" value="ECO:0007669"/>
    <property type="project" value="TreeGrafter"/>
</dbReference>
<gene>
    <name evidence="6" type="ORF">K489DRAFT_380439</name>
</gene>
<dbReference type="SMART" id="SM00535">
    <property type="entry name" value="RIBOc"/>
    <property type="match status" value="1"/>
</dbReference>
<sequence length="342" mass="38257">MSKRNFEGSRGGTASKKHQVQHPRNITSSPVTGPVGPQAVPLPSKLPQLPIISSASLKDAPFRHSSTIHGTRDAQSQSYDQLEFLGDAYLEVFATRLIFNQYSHLPAGQMSQLREQLVKNETLAGYSMAYGFDTKVNIADAERERMKEGSRDRGNKGFNKILGDVWEAYIAAVVLDDPKNGEKMAEKWMCELWLPKVLATVKVSHSNHKVITKEDSSLQPATSPMNDPRHVYDSTAKAQLQKRIASNETRLDYEPYKAPIELKGTQIGQSRHFIALYYTGFGYQRELLGKGEGKNKVEAGNWAALEAMYGDKKSLVDRCESKLKEAKEARRRRIEQENAAAT</sequence>
<feature type="domain" description="RNase III" evidence="4">
    <location>
        <begin position="57"/>
        <end position="178"/>
    </location>
</feature>
<evidence type="ECO:0000256" key="3">
    <source>
        <dbReference type="SAM" id="MobiDB-lite"/>
    </source>
</evidence>
<reference evidence="6" key="2">
    <citation type="submission" date="2020-04" db="EMBL/GenBank/DDBJ databases">
        <authorList>
            <consortium name="NCBI Genome Project"/>
        </authorList>
    </citation>
    <scope>NUCLEOTIDE SEQUENCE</scope>
    <source>
        <strain evidence="6">CBS 342.82</strain>
    </source>
</reference>
<keyword evidence="2" id="KW-0175">Coiled coil</keyword>
<evidence type="ECO:0000259" key="4">
    <source>
        <dbReference type="PROSITE" id="PS50142"/>
    </source>
</evidence>
<evidence type="ECO:0000256" key="1">
    <source>
        <dbReference type="ARBA" id="ARBA00022884"/>
    </source>
</evidence>
<keyword evidence="1" id="KW-0694">RNA-binding</keyword>
<proteinExistence type="predicted"/>
<dbReference type="AlphaFoldDB" id="A0A6J3M6A4"/>
<name>A0A6J3M6A4_9PEZI</name>
<dbReference type="OrthoDB" id="2392202at2759"/>
<feature type="region of interest" description="Disordered" evidence="3">
    <location>
        <begin position="1"/>
        <end position="43"/>
    </location>
</feature>
<dbReference type="Gene3D" id="3.30.160.20">
    <property type="match status" value="1"/>
</dbReference>
<dbReference type="PROSITE" id="PS00517">
    <property type="entry name" value="RNASE_3_1"/>
    <property type="match status" value="1"/>
</dbReference>
<feature type="compositionally biased region" description="Polar residues" evidence="3">
    <location>
        <begin position="22"/>
        <end position="31"/>
    </location>
</feature>
<dbReference type="GeneID" id="54362679"/>
<accession>A0A6J3M6A4</accession>
<dbReference type="InterPro" id="IPR000999">
    <property type="entry name" value="RNase_III_dom"/>
</dbReference>
<reference evidence="6" key="1">
    <citation type="submission" date="2020-01" db="EMBL/GenBank/DDBJ databases">
        <authorList>
            <consortium name="DOE Joint Genome Institute"/>
            <person name="Haridas S."/>
            <person name="Albert R."/>
            <person name="Binder M."/>
            <person name="Bloem J."/>
            <person name="Labutti K."/>
            <person name="Salamov A."/>
            <person name="Andreopoulos B."/>
            <person name="Baker S.E."/>
            <person name="Barry K."/>
            <person name="Bills G."/>
            <person name="Bluhm B.H."/>
            <person name="Cannon C."/>
            <person name="Castanera R."/>
            <person name="Culley D.E."/>
            <person name="Daum C."/>
            <person name="Ezra D."/>
            <person name="Gonzalez J.B."/>
            <person name="Henrissat B."/>
            <person name="Kuo A."/>
            <person name="Liang C."/>
            <person name="Lipzen A."/>
            <person name="Lutzoni F."/>
            <person name="Magnuson J."/>
            <person name="Mondo S."/>
            <person name="Nolan M."/>
            <person name="Ohm R."/>
            <person name="Pangilinan J."/>
            <person name="Park H.-J."/>
            <person name="Ramirez L."/>
            <person name="Alfaro M."/>
            <person name="Sun H."/>
            <person name="Tritt A."/>
            <person name="Yoshinaga Y."/>
            <person name="Zwiers L.-H."/>
            <person name="Turgeon B.G."/>
            <person name="Goodwin S.B."/>
            <person name="Spatafora J.W."/>
            <person name="Crous P.W."/>
            <person name="Grigoriev I.V."/>
        </authorList>
    </citation>
    <scope>NUCLEOTIDE SEQUENCE</scope>
    <source>
        <strain evidence="6">CBS 342.82</strain>
    </source>
</reference>
<reference evidence="6" key="3">
    <citation type="submission" date="2025-08" db="UniProtKB">
        <authorList>
            <consortium name="RefSeq"/>
        </authorList>
    </citation>
    <scope>IDENTIFICATION</scope>
    <source>
        <strain evidence="6">CBS 342.82</strain>
    </source>
</reference>
<dbReference type="CDD" id="cd00593">
    <property type="entry name" value="RIBOc"/>
    <property type="match status" value="1"/>
</dbReference>
<dbReference type="Pfam" id="PF00636">
    <property type="entry name" value="Ribonuclease_3"/>
    <property type="match status" value="1"/>
</dbReference>
<dbReference type="PROSITE" id="PS50142">
    <property type="entry name" value="RNASE_3_2"/>
    <property type="match status" value="1"/>
</dbReference>
<dbReference type="SUPFAM" id="SSF69065">
    <property type="entry name" value="RNase III domain-like"/>
    <property type="match status" value="1"/>
</dbReference>
<dbReference type="GO" id="GO:0034475">
    <property type="term" value="P:U4 snRNA 3'-end processing"/>
    <property type="evidence" value="ECO:0007669"/>
    <property type="project" value="TreeGrafter"/>
</dbReference>
<evidence type="ECO:0000313" key="5">
    <source>
        <dbReference type="Proteomes" id="UP000504637"/>
    </source>
</evidence>
<dbReference type="Gene3D" id="1.10.1520.10">
    <property type="entry name" value="Ribonuclease III domain"/>
    <property type="match status" value="1"/>
</dbReference>
<evidence type="ECO:0000313" key="6">
    <source>
        <dbReference type="RefSeq" id="XP_033460085.1"/>
    </source>
</evidence>
<dbReference type="GO" id="GO:0004525">
    <property type="term" value="F:ribonuclease III activity"/>
    <property type="evidence" value="ECO:0007669"/>
    <property type="project" value="InterPro"/>
</dbReference>
<dbReference type="GO" id="GO:0006364">
    <property type="term" value="P:rRNA processing"/>
    <property type="evidence" value="ECO:0007669"/>
    <property type="project" value="TreeGrafter"/>
</dbReference>
<dbReference type="RefSeq" id="XP_033460085.1">
    <property type="nucleotide sequence ID" value="XM_033604879.1"/>
</dbReference>
<feature type="coiled-coil region" evidence="2">
    <location>
        <begin position="312"/>
        <end position="339"/>
    </location>
</feature>
<dbReference type="PANTHER" id="PTHR11207:SF0">
    <property type="entry name" value="RIBONUCLEASE 3"/>
    <property type="match status" value="1"/>
</dbReference>
<dbReference type="InterPro" id="IPR036389">
    <property type="entry name" value="RNase_III_sf"/>
</dbReference>